<dbReference type="AlphaFoldDB" id="A0A9N7Y3T4"/>
<gene>
    <name evidence="1" type="ORF">PLEPLA_LOCUS4981</name>
</gene>
<reference evidence="1" key="1">
    <citation type="submission" date="2020-03" db="EMBL/GenBank/DDBJ databases">
        <authorList>
            <person name="Weist P."/>
        </authorList>
    </citation>
    <scope>NUCLEOTIDE SEQUENCE</scope>
</reference>
<accession>A0A9N7Y3T4</accession>
<evidence type="ECO:0000313" key="2">
    <source>
        <dbReference type="Proteomes" id="UP001153269"/>
    </source>
</evidence>
<proteinExistence type="predicted"/>
<comment type="caution">
    <text evidence="1">The sequence shown here is derived from an EMBL/GenBank/DDBJ whole genome shotgun (WGS) entry which is preliminary data.</text>
</comment>
<dbReference type="Proteomes" id="UP001153269">
    <property type="component" value="Unassembled WGS sequence"/>
</dbReference>
<protein>
    <submittedName>
        <fullName evidence="1">Uncharacterized protein</fullName>
    </submittedName>
</protein>
<evidence type="ECO:0000313" key="1">
    <source>
        <dbReference type="EMBL" id="CAB1417180.1"/>
    </source>
</evidence>
<dbReference type="EMBL" id="CADEAL010000250">
    <property type="protein sequence ID" value="CAB1417180.1"/>
    <property type="molecule type" value="Genomic_DNA"/>
</dbReference>
<keyword evidence="2" id="KW-1185">Reference proteome</keyword>
<name>A0A9N7Y3T4_PLEPL</name>
<organism evidence="1 2">
    <name type="scientific">Pleuronectes platessa</name>
    <name type="common">European plaice</name>
    <dbReference type="NCBI Taxonomy" id="8262"/>
    <lineage>
        <taxon>Eukaryota</taxon>
        <taxon>Metazoa</taxon>
        <taxon>Chordata</taxon>
        <taxon>Craniata</taxon>
        <taxon>Vertebrata</taxon>
        <taxon>Euteleostomi</taxon>
        <taxon>Actinopterygii</taxon>
        <taxon>Neopterygii</taxon>
        <taxon>Teleostei</taxon>
        <taxon>Neoteleostei</taxon>
        <taxon>Acanthomorphata</taxon>
        <taxon>Carangaria</taxon>
        <taxon>Pleuronectiformes</taxon>
        <taxon>Pleuronectoidei</taxon>
        <taxon>Pleuronectidae</taxon>
        <taxon>Pleuronectes</taxon>
    </lineage>
</organism>
<sequence>MTPNVHLQAHPQARHLSVYPWSGAPNVDWVACSSPASRSTKVPATVDLLAALPPSCLWPERCEEGRGGGGGGWHHASRHPLFVRLWREQASVDWHCLALIRSPRHLKREKQRHASVHRGSCAVGTVLRPPAPHQHYPHCCFFISPVLAQDAASLARATA</sequence>